<dbReference type="AlphaFoldDB" id="A0A9W6GPQ7"/>
<keyword evidence="1" id="KW-0732">Signal</keyword>
<evidence type="ECO:0000313" key="2">
    <source>
        <dbReference type="EMBL" id="GLI57975.1"/>
    </source>
</evidence>
<proteinExistence type="predicted"/>
<dbReference type="EMBL" id="BSDY01000030">
    <property type="protein sequence ID" value="GLI57975.1"/>
    <property type="molecule type" value="Genomic_DNA"/>
</dbReference>
<dbReference type="SUPFAM" id="SSF56925">
    <property type="entry name" value="OMPA-like"/>
    <property type="match status" value="1"/>
</dbReference>
<accession>A0A9W6GPQ7</accession>
<reference evidence="2" key="1">
    <citation type="submission" date="2022-12" db="EMBL/GenBank/DDBJ databases">
        <title>Reference genome sequencing for broad-spectrum identification of bacterial and archaeal isolates by mass spectrometry.</title>
        <authorList>
            <person name="Sekiguchi Y."/>
            <person name="Tourlousse D.M."/>
        </authorList>
    </citation>
    <scope>NUCLEOTIDE SEQUENCE</scope>
    <source>
        <strain evidence="2">10succ1</strain>
    </source>
</reference>
<dbReference type="Gene3D" id="2.40.160.20">
    <property type="match status" value="1"/>
</dbReference>
<gene>
    <name evidence="2" type="ORF">PM10SUCC1_34890</name>
</gene>
<sequence>MRRLLFVLMICLTFTSIFAQDTTGMEYKNFNISLNTHDATLSNSEKVMPIYTELKYSFNKESRVSPFIKGDFGFSYIDESEETGGMRDMASNNYSSMGMGVDVGHLSVEAAYANYQIGAEEKKDEFNENRVMLKLKYRY</sequence>
<keyword evidence="3" id="KW-1185">Reference proteome</keyword>
<feature type="signal peptide" evidence="1">
    <location>
        <begin position="1"/>
        <end position="19"/>
    </location>
</feature>
<protein>
    <recommendedName>
        <fullName evidence="4">Outer membrane protein beta-barrel domain-containing protein</fullName>
    </recommendedName>
</protein>
<dbReference type="Proteomes" id="UP001144471">
    <property type="component" value="Unassembled WGS sequence"/>
</dbReference>
<name>A0A9W6GPQ7_9FUSO</name>
<evidence type="ECO:0000256" key="1">
    <source>
        <dbReference type="SAM" id="SignalP"/>
    </source>
</evidence>
<comment type="caution">
    <text evidence="2">The sequence shown here is derived from an EMBL/GenBank/DDBJ whole genome shotgun (WGS) entry which is preliminary data.</text>
</comment>
<feature type="chain" id="PRO_5040826489" description="Outer membrane protein beta-barrel domain-containing protein" evidence="1">
    <location>
        <begin position="20"/>
        <end position="139"/>
    </location>
</feature>
<dbReference type="InterPro" id="IPR011250">
    <property type="entry name" value="OMP/PagP_B-barrel"/>
</dbReference>
<evidence type="ECO:0000313" key="3">
    <source>
        <dbReference type="Proteomes" id="UP001144471"/>
    </source>
</evidence>
<evidence type="ECO:0008006" key="4">
    <source>
        <dbReference type="Google" id="ProtNLM"/>
    </source>
</evidence>
<dbReference type="RefSeq" id="WP_281837651.1">
    <property type="nucleotide sequence ID" value="NZ_BSDY01000030.1"/>
</dbReference>
<organism evidence="2 3">
    <name type="scientific">Propionigenium maris DSM 9537</name>
    <dbReference type="NCBI Taxonomy" id="1123000"/>
    <lineage>
        <taxon>Bacteria</taxon>
        <taxon>Fusobacteriati</taxon>
        <taxon>Fusobacteriota</taxon>
        <taxon>Fusobacteriia</taxon>
        <taxon>Fusobacteriales</taxon>
        <taxon>Fusobacteriaceae</taxon>
        <taxon>Propionigenium</taxon>
    </lineage>
</organism>